<dbReference type="InterPro" id="IPR049031">
    <property type="entry name" value="T2SSK_SAM-like_1st"/>
</dbReference>
<evidence type="ECO:0000256" key="7">
    <source>
        <dbReference type="ARBA" id="ARBA00022927"/>
    </source>
</evidence>
<comment type="similarity">
    <text evidence="2 10">Belongs to the GSP K family.</text>
</comment>
<dbReference type="RefSeq" id="WP_369314215.1">
    <property type="nucleotide sequence ID" value="NZ_JBEHZE010000001.1"/>
</dbReference>
<dbReference type="PANTHER" id="PTHR38831:SF1">
    <property type="entry name" value="TYPE II SECRETION SYSTEM PROTEIN K-RELATED"/>
    <property type="match status" value="1"/>
</dbReference>
<dbReference type="InterPro" id="IPR045584">
    <property type="entry name" value="Pilin-like"/>
</dbReference>
<feature type="domain" description="T2SS protein K second SAM-like" evidence="11">
    <location>
        <begin position="217"/>
        <end position="273"/>
    </location>
</feature>
<dbReference type="SUPFAM" id="SSF158544">
    <property type="entry name" value="GspK insert domain-like"/>
    <property type="match status" value="2"/>
</dbReference>
<dbReference type="NCBIfam" id="NF037980">
    <property type="entry name" value="T2SS_GspK"/>
    <property type="match status" value="1"/>
</dbReference>
<accession>A0ABV3Z5Y0</accession>
<dbReference type="Proteomes" id="UP001560685">
    <property type="component" value="Unassembled WGS sequence"/>
</dbReference>
<keyword evidence="8" id="KW-1133">Transmembrane helix</keyword>
<sequence length="324" mass="35281">MNKRNQQKGAALLIVLLLAATLSFIALASMEKISLSAARAGNVNERSEAIWQALAIETLATSAIETAYDANDSKMSREDPWANEQIELPLDDGMARVVFDDATTCFNINSFAQSSEDDAQNLAIAEFVRLSKHLGLGEFEAEAIAQSMADWVDGDNQRRPQGAEDEYYTTLSSPYRTANKLAASVTEIRAIKNVTKDVYLALVPALCAMDRQGPSPINVNMLERGDAAVLAAVLGDDVSLRGAADIIAGRPPGGYSDITAFLAEPSVKKLGLKNEVTRRFEITSRYLKARAEIIYDRKVLTMTSEIAMDGNRARVVSRRIGAEM</sequence>
<keyword evidence="9 10" id="KW-0472">Membrane</keyword>
<evidence type="ECO:0000313" key="13">
    <source>
        <dbReference type="EMBL" id="MEX6634226.1"/>
    </source>
</evidence>
<proteinExistence type="inferred from homology"/>
<evidence type="ECO:0000256" key="1">
    <source>
        <dbReference type="ARBA" id="ARBA00004533"/>
    </source>
</evidence>
<organism evidence="13 14">
    <name type="scientific">Hyphococcus lacteus</name>
    <dbReference type="NCBI Taxonomy" id="3143536"/>
    <lineage>
        <taxon>Bacteria</taxon>
        <taxon>Pseudomonadati</taxon>
        <taxon>Pseudomonadota</taxon>
        <taxon>Alphaproteobacteria</taxon>
        <taxon>Parvularculales</taxon>
        <taxon>Parvularculaceae</taxon>
        <taxon>Hyphococcus</taxon>
    </lineage>
</organism>
<evidence type="ECO:0000259" key="12">
    <source>
        <dbReference type="Pfam" id="PF21687"/>
    </source>
</evidence>
<evidence type="ECO:0000256" key="8">
    <source>
        <dbReference type="ARBA" id="ARBA00022989"/>
    </source>
</evidence>
<keyword evidence="3 10" id="KW-0813">Transport</keyword>
<comment type="subcellular location">
    <subcellularLocation>
        <location evidence="1 10">Cell inner membrane</location>
    </subcellularLocation>
</comment>
<keyword evidence="5 10" id="KW-0997">Cell inner membrane</keyword>
<dbReference type="PIRSF" id="PIRSF002786">
    <property type="entry name" value="XcpX"/>
    <property type="match status" value="1"/>
</dbReference>
<dbReference type="Gene3D" id="3.30.1300.30">
    <property type="entry name" value="GSPII I/J protein-like"/>
    <property type="match status" value="1"/>
</dbReference>
<dbReference type="Gene3D" id="1.10.40.60">
    <property type="entry name" value="EpsJ-like"/>
    <property type="match status" value="2"/>
</dbReference>
<keyword evidence="7" id="KW-0653">Protein transport</keyword>
<feature type="domain" description="T2SS protein K first SAM-like" evidence="12">
    <location>
        <begin position="104"/>
        <end position="209"/>
    </location>
</feature>
<evidence type="ECO:0000259" key="11">
    <source>
        <dbReference type="Pfam" id="PF03934"/>
    </source>
</evidence>
<evidence type="ECO:0000256" key="3">
    <source>
        <dbReference type="ARBA" id="ARBA00022448"/>
    </source>
</evidence>
<keyword evidence="6" id="KW-0812">Transmembrane</keyword>
<dbReference type="InterPro" id="IPR005628">
    <property type="entry name" value="GspK"/>
</dbReference>
<dbReference type="Pfam" id="PF21687">
    <property type="entry name" value="T2SSK_1st"/>
    <property type="match status" value="1"/>
</dbReference>
<dbReference type="PANTHER" id="PTHR38831">
    <property type="entry name" value="TYPE II SECRETION SYSTEM PROTEIN K"/>
    <property type="match status" value="1"/>
</dbReference>
<evidence type="ECO:0000256" key="5">
    <source>
        <dbReference type="ARBA" id="ARBA00022519"/>
    </source>
</evidence>
<gene>
    <name evidence="13" type="primary">gspK</name>
    <name evidence="13" type="ORF">ABFZ84_11790</name>
</gene>
<evidence type="ECO:0000313" key="14">
    <source>
        <dbReference type="Proteomes" id="UP001560685"/>
    </source>
</evidence>
<keyword evidence="4 10" id="KW-1003">Cell membrane</keyword>
<keyword evidence="14" id="KW-1185">Reference proteome</keyword>
<evidence type="ECO:0000256" key="6">
    <source>
        <dbReference type="ARBA" id="ARBA00022692"/>
    </source>
</evidence>
<dbReference type="Pfam" id="PF03934">
    <property type="entry name" value="T2SSK"/>
    <property type="match status" value="1"/>
</dbReference>
<comment type="caution">
    <text evidence="13">The sequence shown here is derived from an EMBL/GenBank/DDBJ whole genome shotgun (WGS) entry which is preliminary data.</text>
</comment>
<name>A0ABV3Z5Y0_9PROT</name>
<evidence type="ECO:0000256" key="10">
    <source>
        <dbReference type="PIRNR" id="PIRNR002786"/>
    </source>
</evidence>
<dbReference type="EMBL" id="JBEHZE010000001">
    <property type="protein sequence ID" value="MEX6634226.1"/>
    <property type="molecule type" value="Genomic_DNA"/>
</dbReference>
<evidence type="ECO:0000256" key="9">
    <source>
        <dbReference type="ARBA" id="ARBA00023136"/>
    </source>
</evidence>
<dbReference type="SUPFAM" id="SSF54523">
    <property type="entry name" value="Pili subunits"/>
    <property type="match status" value="1"/>
</dbReference>
<protein>
    <recommendedName>
        <fullName evidence="10">Type II secretion system protein K</fullName>
    </recommendedName>
</protein>
<reference evidence="13 14" key="1">
    <citation type="submission" date="2024-05" db="EMBL/GenBank/DDBJ databases">
        <title>Three bacterial strains, DH-69, EH-24, and ECK-19 isolated from coastal sediments.</title>
        <authorList>
            <person name="Ye Y.-Q."/>
            <person name="Du Z.-J."/>
        </authorList>
    </citation>
    <scope>NUCLEOTIDE SEQUENCE [LARGE SCALE GENOMIC DNA]</scope>
    <source>
        <strain evidence="13 14">ECK-19</strain>
    </source>
</reference>
<evidence type="ECO:0000256" key="4">
    <source>
        <dbReference type="ARBA" id="ARBA00022475"/>
    </source>
</evidence>
<evidence type="ECO:0000256" key="2">
    <source>
        <dbReference type="ARBA" id="ARBA00007246"/>
    </source>
</evidence>
<dbReference type="InterPro" id="IPR038072">
    <property type="entry name" value="GspK_central_sf"/>
</dbReference>
<dbReference type="InterPro" id="IPR049179">
    <property type="entry name" value="T2SSK_SAM-like_2nd"/>
</dbReference>